<comment type="caution">
    <text evidence="2">The sequence shown here is derived from an EMBL/GenBank/DDBJ whole genome shotgun (WGS) entry which is preliminary data.</text>
</comment>
<feature type="compositionally biased region" description="Low complexity" evidence="1">
    <location>
        <begin position="360"/>
        <end position="370"/>
    </location>
</feature>
<evidence type="ECO:0000313" key="3">
    <source>
        <dbReference type="Proteomes" id="UP000476176"/>
    </source>
</evidence>
<feature type="compositionally biased region" description="Polar residues" evidence="1">
    <location>
        <begin position="316"/>
        <end position="330"/>
    </location>
</feature>
<organism evidence="2 3">
    <name type="scientific">Phytophthora fragariae</name>
    <dbReference type="NCBI Taxonomy" id="53985"/>
    <lineage>
        <taxon>Eukaryota</taxon>
        <taxon>Sar</taxon>
        <taxon>Stramenopiles</taxon>
        <taxon>Oomycota</taxon>
        <taxon>Peronosporomycetes</taxon>
        <taxon>Peronosporales</taxon>
        <taxon>Peronosporaceae</taxon>
        <taxon>Phytophthora</taxon>
    </lineage>
</organism>
<gene>
    <name evidence="2" type="ORF">PF004_g8822</name>
</gene>
<proteinExistence type="predicted"/>
<accession>A0A6G0P5P3</accession>
<dbReference type="AlphaFoldDB" id="A0A6G0P5P3"/>
<evidence type="ECO:0000313" key="2">
    <source>
        <dbReference type="EMBL" id="KAE9236575.1"/>
    </source>
</evidence>
<dbReference type="EMBL" id="QXGC01000418">
    <property type="protein sequence ID" value="KAE9236575.1"/>
    <property type="molecule type" value="Genomic_DNA"/>
</dbReference>
<name>A0A6G0P5P3_9STRA</name>
<feature type="region of interest" description="Disordered" evidence="1">
    <location>
        <begin position="199"/>
        <end position="379"/>
    </location>
</feature>
<sequence length="379" mass="40295">MYGVPWDNGGLSDFATFCDFFKDGYRTCSVPTRKTPTPDKALCATAPPSSIAHLVLPIRSGWGSRAPRSAPRPRCTPGQVMLQPLCAAQPVERIHRRRDVHASKERSAPDPRLTRGPGGTGTREDPSPTTAASSGRKPNVDDAVSDLDLRRTEYAAAVHATDEAANVYYRAQGEAIASERDRRRADHVQRIEAVLQQARAEQQHAATTNPSVARRLYSSSSENGSSPRPTKRLNLGPPSSGPAIETTGSEQDTGRSGESDDSSSSGNASNPPPLSLNALMPMALLAPQASAVPPSTPASTPTEAQTPDYLFDSESESNSQRAESDGNNDNVESDGNDENAESDGNDESAESDGNDENAESVESSEFVPSSEADDSENES</sequence>
<feature type="compositionally biased region" description="Basic and acidic residues" evidence="1">
    <location>
        <begin position="100"/>
        <end position="113"/>
    </location>
</feature>
<feature type="compositionally biased region" description="Low complexity" evidence="1">
    <location>
        <begin position="262"/>
        <end position="307"/>
    </location>
</feature>
<dbReference type="Proteomes" id="UP000476176">
    <property type="component" value="Unassembled WGS sequence"/>
</dbReference>
<feature type="region of interest" description="Disordered" evidence="1">
    <location>
        <begin position="92"/>
        <end position="142"/>
    </location>
</feature>
<reference evidence="2 3" key="1">
    <citation type="submission" date="2018-09" db="EMBL/GenBank/DDBJ databases">
        <title>Genomic investigation of the strawberry pathogen Phytophthora fragariae indicates pathogenicity is determined by transcriptional variation in three key races.</title>
        <authorList>
            <person name="Adams T.M."/>
            <person name="Armitage A.D."/>
            <person name="Sobczyk M.K."/>
            <person name="Bates H.J."/>
            <person name="Dunwell J.M."/>
            <person name="Nellist C.F."/>
            <person name="Harrison R.J."/>
        </authorList>
    </citation>
    <scope>NUCLEOTIDE SEQUENCE [LARGE SCALE GENOMIC DNA]</scope>
    <source>
        <strain evidence="2 3">BC-23</strain>
    </source>
</reference>
<feature type="compositionally biased region" description="Acidic residues" evidence="1">
    <location>
        <begin position="331"/>
        <end position="359"/>
    </location>
</feature>
<protein>
    <submittedName>
        <fullName evidence="2">Uncharacterized protein</fullName>
    </submittedName>
</protein>
<evidence type="ECO:0000256" key="1">
    <source>
        <dbReference type="SAM" id="MobiDB-lite"/>
    </source>
</evidence>